<sequence>MPSSTISRRLFVFDFDWTLIEADSDHWVIQQLGGDLVKNQEDLFGKMQWTDLQDMLLGQLFDRGVTKQDLENTLRQVPMMPEVIAALRLMKAQGAELCIISDANTFYIDTILKASSHRANAFSRPFFCFAYEIDQLFSKVITNPGQFDEQGRLHVSRFHGLDLEPHGCANPCQPNLCKGRELQKLIDAQSWDQIVYMGDSTNDFCPSTHLRPHDIVLARAELLLEKAIKAQPELIKANVTYWKSAQDVLQACNGIFNISSSKPILSTTATTRVSYSQLV</sequence>
<evidence type="ECO:0000256" key="2">
    <source>
        <dbReference type="ARBA" id="ARBA00022723"/>
    </source>
</evidence>
<dbReference type="NCBIfam" id="TIGR01489">
    <property type="entry name" value="DKMTPPase-SF"/>
    <property type="match status" value="1"/>
</dbReference>
<dbReference type="Pfam" id="PF06888">
    <property type="entry name" value="Put_Phosphatase"/>
    <property type="match status" value="2"/>
</dbReference>
<feature type="binding site" evidence="7">
    <location>
        <position position="14"/>
    </location>
    <ligand>
        <name>Mg(2+)</name>
        <dbReference type="ChEBI" id="CHEBI:18420"/>
    </ligand>
</feature>
<dbReference type="EMBL" id="JAIFTL010000416">
    <property type="protein sequence ID" value="KAG9319587.1"/>
    <property type="molecule type" value="Genomic_DNA"/>
</dbReference>
<feature type="binding site" evidence="7">
    <location>
        <position position="199"/>
    </location>
    <ligand>
        <name>Mg(2+)</name>
        <dbReference type="ChEBI" id="CHEBI:18420"/>
    </ligand>
</feature>
<dbReference type="InterPro" id="IPR036412">
    <property type="entry name" value="HAD-like_sf"/>
</dbReference>
<comment type="caution">
    <text evidence="8">The sequence shown here is derived from an EMBL/GenBank/DDBJ whole genome shotgun (WGS) entry which is preliminary data.</text>
</comment>
<feature type="active site" description="Nucleophile" evidence="5">
    <location>
        <position position="14"/>
    </location>
</feature>
<dbReference type="GO" id="GO:0016791">
    <property type="term" value="F:phosphatase activity"/>
    <property type="evidence" value="ECO:0007669"/>
    <property type="project" value="InterPro"/>
</dbReference>
<feature type="binding site" evidence="6">
    <location>
        <position position="25"/>
    </location>
    <ligand>
        <name>substrate</name>
    </ligand>
</feature>
<evidence type="ECO:0000256" key="6">
    <source>
        <dbReference type="PIRSR" id="PIRSR031051-2"/>
    </source>
</evidence>
<dbReference type="Gene3D" id="3.40.50.1000">
    <property type="entry name" value="HAD superfamily/HAD-like"/>
    <property type="match status" value="1"/>
</dbReference>
<dbReference type="SUPFAM" id="SSF56784">
    <property type="entry name" value="HAD-like"/>
    <property type="match status" value="1"/>
</dbReference>
<dbReference type="PANTHER" id="PTHR20889:SF12">
    <property type="entry name" value="LP01149P"/>
    <property type="match status" value="1"/>
</dbReference>
<feature type="binding site" evidence="7">
    <location>
        <position position="16"/>
    </location>
    <ligand>
        <name>Mg(2+)</name>
        <dbReference type="ChEBI" id="CHEBI:18420"/>
    </ligand>
</feature>
<evidence type="ECO:0000256" key="3">
    <source>
        <dbReference type="ARBA" id="ARBA00022801"/>
    </source>
</evidence>
<evidence type="ECO:0000256" key="1">
    <source>
        <dbReference type="ARBA" id="ARBA00001946"/>
    </source>
</evidence>
<keyword evidence="3" id="KW-0378">Hydrolase</keyword>
<dbReference type="PANTHER" id="PTHR20889">
    <property type="entry name" value="PHOSPHATASE, ORPHAN 1, 2"/>
    <property type="match status" value="1"/>
</dbReference>
<reference evidence="8" key="1">
    <citation type="submission" date="2021-07" db="EMBL/GenBank/DDBJ databases">
        <title>Draft genome of Mortierella alpina, strain LL118, isolated from an aspen leaf litter sample.</title>
        <authorList>
            <person name="Yang S."/>
            <person name="Vinatzer B.A."/>
        </authorList>
    </citation>
    <scope>NUCLEOTIDE SEQUENCE</scope>
    <source>
        <strain evidence="8">LL118</strain>
    </source>
</reference>
<evidence type="ECO:0000313" key="9">
    <source>
        <dbReference type="Proteomes" id="UP000717515"/>
    </source>
</evidence>
<evidence type="ECO:0000256" key="5">
    <source>
        <dbReference type="PIRSR" id="PIRSR031051-1"/>
    </source>
</evidence>
<protein>
    <submittedName>
        <fullName evidence="8">Uncharacterized protein</fullName>
    </submittedName>
</protein>
<dbReference type="GO" id="GO:0046872">
    <property type="term" value="F:metal ion binding"/>
    <property type="evidence" value="ECO:0007669"/>
    <property type="project" value="UniProtKB-KW"/>
</dbReference>
<proteinExistence type="predicted"/>
<dbReference type="Proteomes" id="UP000717515">
    <property type="component" value="Unassembled WGS sequence"/>
</dbReference>
<keyword evidence="4 7" id="KW-0460">Magnesium</keyword>
<dbReference type="PIRSF" id="PIRSF031051">
    <property type="entry name" value="PyrdxlP_Pase_PHOSPHO2"/>
    <property type="match status" value="1"/>
</dbReference>
<comment type="cofactor">
    <cofactor evidence="1 7">
        <name>Mg(2+)</name>
        <dbReference type="ChEBI" id="CHEBI:18420"/>
    </cofactor>
</comment>
<dbReference type="NCBIfam" id="TIGR01488">
    <property type="entry name" value="HAD-SF-IB"/>
    <property type="match status" value="1"/>
</dbReference>
<name>A0A9P7ZZK1_MORAP</name>
<dbReference type="InterPro" id="IPR023214">
    <property type="entry name" value="HAD_sf"/>
</dbReference>
<evidence type="ECO:0000256" key="4">
    <source>
        <dbReference type="ARBA" id="ARBA00022842"/>
    </source>
</evidence>
<keyword evidence="2 7" id="KW-0479">Metal-binding</keyword>
<gene>
    <name evidence="8" type="ORF">KVV02_000612</name>
</gene>
<accession>A0A9P7ZZK1</accession>
<evidence type="ECO:0000313" key="8">
    <source>
        <dbReference type="EMBL" id="KAG9319587.1"/>
    </source>
</evidence>
<feature type="active site" description="Proton donor" evidence="5">
    <location>
        <position position="16"/>
    </location>
</feature>
<dbReference type="InterPro" id="IPR016965">
    <property type="entry name" value="Pase_PHOSPHO-typ"/>
</dbReference>
<dbReference type="AlphaFoldDB" id="A0A9P7ZZK1"/>
<feature type="binding site" evidence="6">
    <location>
        <position position="102"/>
    </location>
    <ligand>
        <name>substrate</name>
    </ligand>
</feature>
<evidence type="ECO:0000256" key="7">
    <source>
        <dbReference type="PIRSR" id="PIRSR031051-3"/>
    </source>
</evidence>
<organism evidence="8 9">
    <name type="scientific">Mortierella alpina</name>
    <name type="common">Oleaginous fungus</name>
    <name type="synonym">Mortierella renispora</name>
    <dbReference type="NCBI Taxonomy" id="64518"/>
    <lineage>
        <taxon>Eukaryota</taxon>
        <taxon>Fungi</taxon>
        <taxon>Fungi incertae sedis</taxon>
        <taxon>Mucoromycota</taxon>
        <taxon>Mortierellomycotina</taxon>
        <taxon>Mortierellomycetes</taxon>
        <taxon>Mortierellales</taxon>
        <taxon>Mortierellaceae</taxon>
        <taxon>Mortierella</taxon>
    </lineage>
</organism>
<dbReference type="InterPro" id="IPR006384">
    <property type="entry name" value="HAD_hydro_PyrdxlP_Pase-like"/>
</dbReference>